<feature type="domain" description="DUF8020" evidence="2">
    <location>
        <begin position="49"/>
        <end position="117"/>
    </location>
</feature>
<reference evidence="3 4" key="1">
    <citation type="submission" date="2020-04" db="EMBL/GenBank/DDBJ databases">
        <title>MicrobeNet Type strains.</title>
        <authorList>
            <person name="Nicholson A.C."/>
        </authorList>
    </citation>
    <scope>NUCLEOTIDE SEQUENCE [LARGE SCALE GENOMIC DNA]</scope>
    <source>
        <strain evidence="3 4">ATCC BAA-14</strain>
    </source>
</reference>
<dbReference type="EMBL" id="JAAXPC010000004">
    <property type="protein sequence ID" value="NKY01728.1"/>
    <property type="molecule type" value="Genomic_DNA"/>
</dbReference>
<evidence type="ECO:0000313" key="3">
    <source>
        <dbReference type="EMBL" id="NKY01728.1"/>
    </source>
</evidence>
<keyword evidence="1" id="KW-0472">Membrane</keyword>
<dbReference type="RefSeq" id="WP_035728617.1">
    <property type="nucleotide sequence ID" value="NZ_CP073075.1"/>
</dbReference>
<comment type="caution">
    <text evidence="3">The sequence shown here is derived from an EMBL/GenBank/DDBJ whole genome shotgun (WGS) entry which is preliminary data.</text>
</comment>
<dbReference type="Proteomes" id="UP000563898">
    <property type="component" value="Unassembled WGS sequence"/>
</dbReference>
<keyword evidence="1" id="KW-1133">Transmembrane helix</keyword>
<evidence type="ECO:0000256" key="1">
    <source>
        <dbReference type="SAM" id="Phobius"/>
    </source>
</evidence>
<organism evidence="3 4">
    <name type="scientific">Gordonia polyisoprenivorans</name>
    <dbReference type="NCBI Taxonomy" id="84595"/>
    <lineage>
        <taxon>Bacteria</taxon>
        <taxon>Bacillati</taxon>
        <taxon>Actinomycetota</taxon>
        <taxon>Actinomycetes</taxon>
        <taxon>Mycobacteriales</taxon>
        <taxon>Gordoniaceae</taxon>
        <taxon>Gordonia</taxon>
    </lineage>
</organism>
<keyword evidence="1" id="KW-0812">Transmembrane</keyword>
<feature type="transmembrane region" description="Helical" evidence="1">
    <location>
        <begin position="211"/>
        <end position="231"/>
    </location>
</feature>
<dbReference type="InterPro" id="IPR058333">
    <property type="entry name" value="DUF8020"/>
</dbReference>
<accession>A0A846WJM0</accession>
<evidence type="ECO:0000313" key="4">
    <source>
        <dbReference type="Proteomes" id="UP000563898"/>
    </source>
</evidence>
<evidence type="ECO:0000259" key="2">
    <source>
        <dbReference type="Pfam" id="PF26059"/>
    </source>
</evidence>
<protein>
    <submittedName>
        <fullName evidence="3">Glycine zipper family protein</fullName>
    </submittedName>
</protein>
<gene>
    <name evidence="3" type="ORF">HGA05_09105</name>
</gene>
<dbReference type="Pfam" id="PF26059">
    <property type="entry name" value="DUF8020"/>
    <property type="match status" value="1"/>
</dbReference>
<dbReference type="AlphaFoldDB" id="A0A846WJM0"/>
<name>A0A846WJM0_9ACTN</name>
<proteinExistence type="predicted"/>
<feature type="transmembrane region" description="Helical" evidence="1">
    <location>
        <begin position="177"/>
        <end position="204"/>
    </location>
</feature>
<sequence>MHTSSPPPTDHRSPSGRSRHRSIILLVAISLALVLISRGTPANAAPPTPVGYTLSSTSTSLTLTLQHGTFKRGQNSLAIVDNAGSAVFQMPLSYRLEDREYPIAAQISGNSVTLIPSHRVADSRSIDPQLVEPVRAAAGKQLVDAPTTRQERDNQALAQFMQILGAGTTIGTLVGTIIGAIVGGVIGCAIGLAAAVIGCLVAVVPAAGLGGVAGTIVGGGGTLVVAGIQYLQTINSPFVPPRTSSPQK</sequence>